<feature type="signal peptide" evidence="1">
    <location>
        <begin position="1"/>
        <end position="27"/>
    </location>
</feature>
<accession>A0A5S5CZI2</accession>
<name>A0A5S5CZI2_9ACTN</name>
<dbReference type="AlphaFoldDB" id="A0A5S5CZI2"/>
<comment type="caution">
    <text evidence="2">The sequence shown here is derived from an EMBL/GenBank/DDBJ whole genome shotgun (WGS) entry which is preliminary data.</text>
</comment>
<protein>
    <recommendedName>
        <fullName evidence="4">Peptidase S53 activation domain-containing protein</fullName>
    </recommendedName>
</protein>
<dbReference type="Proteomes" id="UP000322499">
    <property type="component" value="Unassembled WGS sequence"/>
</dbReference>
<keyword evidence="1" id="KW-0732">Signal</keyword>
<organism evidence="2 3">
    <name type="scientific">Blastococcus xanthinilyticus</name>
    <dbReference type="NCBI Taxonomy" id="1564164"/>
    <lineage>
        <taxon>Bacteria</taxon>
        <taxon>Bacillati</taxon>
        <taxon>Actinomycetota</taxon>
        <taxon>Actinomycetes</taxon>
        <taxon>Geodermatophilales</taxon>
        <taxon>Geodermatophilaceae</taxon>
        <taxon>Blastococcus</taxon>
    </lineage>
</organism>
<feature type="chain" id="PRO_5024461771" description="Peptidase S53 activation domain-containing protein" evidence="1">
    <location>
        <begin position="28"/>
        <end position="209"/>
    </location>
</feature>
<evidence type="ECO:0008006" key="4">
    <source>
        <dbReference type="Google" id="ProtNLM"/>
    </source>
</evidence>
<evidence type="ECO:0000313" key="2">
    <source>
        <dbReference type="EMBL" id="TYP87972.1"/>
    </source>
</evidence>
<dbReference type="RefSeq" id="WP_166532904.1">
    <property type="nucleotide sequence ID" value="NZ_VNHW01000005.1"/>
</dbReference>
<gene>
    <name evidence="2" type="ORF">BD833_105147</name>
</gene>
<reference evidence="2 3" key="1">
    <citation type="submission" date="2019-07" db="EMBL/GenBank/DDBJ databases">
        <title>Genomic Encyclopedia of Archaeal and Bacterial Type Strains, Phase II (KMG-II): from individual species to whole genera.</title>
        <authorList>
            <person name="Goeker M."/>
        </authorList>
    </citation>
    <scope>NUCLEOTIDE SEQUENCE [LARGE SCALE GENOMIC DNA]</scope>
    <source>
        <strain evidence="2 3">DSM 46842</strain>
    </source>
</reference>
<keyword evidence="3" id="KW-1185">Reference proteome</keyword>
<evidence type="ECO:0000256" key="1">
    <source>
        <dbReference type="SAM" id="SignalP"/>
    </source>
</evidence>
<dbReference type="PROSITE" id="PS51257">
    <property type="entry name" value="PROKAR_LIPOPROTEIN"/>
    <property type="match status" value="1"/>
</dbReference>
<proteinExistence type="predicted"/>
<dbReference type="EMBL" id="VNHW01000005">
    <property type="protein sequence ID" value="TYP87972.1"/>
    <property type="molecule type" value="Genomic_DNA"/>
</dbReference>
<evidence type="ECO:0000313" key="3">
    <source>
        <dbReference type="Proteomes" id="UP000322499"/>
    </source>
</evidence>
<sequence>MSSGRAARGALLVALVGVLAACAGAQAGEAPVPEGGMRVELVPPGEPPVLPEPLPQPVPEEMLSLPPVTEEMTVLLEEVRVRWGEHRDLGQSEITLDRSAVILRWYGAPPAELVALAEASGGAGFDVRIEQTRFRTTELVEEAGRLVREHAGVVHSAWPGNDGGGVGIGLDPAVAGDGGAEDLARLGISSRFPLFPEVTGAPVAVSAVG</sequence>